<comment type="caution">
    <text evidence="1">The sequence shown here is derived from an EMBL/GenBank/DDBJ whole genome shotgun (WGS) entry which is preliminary data.</text>
</comment>
<protein>
    <recommendedName>
        <fullName evidence="2">N-acetylmuramoyl-L-alanine amidase domain-containing protein</fullName>
    </recommendedName>
</protein>
<gene>
    <name evidence="1" type="ORF">LCGC14_0873600</name>
</gene>
<organism evidence="1">
    <name type="scientific">marine sediment metagenome</name>
    <dbReference type="NCBI Taxonomy" id="412755"/>
    <lineage>
        <taxon>unclassified sequences</taxon>
        <taxon>metagenomes</taxon>
        <taxon>ecological metagenomes</taxon>
    </lineage>
</organism>
<proteinExistence type="predicted"/>
<accession>A0A0F9SAY2</accession>
<evidence type="ECO:0008006" key="2">
    <source>
        <dbReference type="Google" id="ProtNLM"/>
    </source>
</evidence>
<dbReference type="AlphaFoldDB" id="A0A0F9SAY2"/>
<dbReference type="EMBL" id="LAZR01002711">
    <property type="protein sequence ID" value="KKN26533.1"/>
    <property type="molecule type" value="Genomic_DNA"/>
</dbReference>
<evidence type="ECO:0000313" key="1">
    <source>
        <dbReference type="EMBL" id="KKN26533.1"/>
    </source>
</evidence>
<reference evidence="1" key="1">
    <citation type="journal article" date="2015" name="Nature">
        <title>Complex archaea that bridge the gap between prokaryotes and eukaryotes.</title>
        <authorList>
            <person name="Spang A."/>
            <person name="Saw J.H."/>
            <person name="Jorgensen S.L."/>
            <person name="Zaremba-Niedzwiedzka K."/>
            <person name="Martijn J."/>
            <person name="Lind A.E."/>
            <person name="van Eijk R."/>
            <person name="Schleper C."/>
            <person name="Guy L."/>
            <person name="Ettema T.J."/>
        </authorList>
    </citation>
    <scope>NUCLEOTIDE SEQUENCE</scope>
</reference>
<sequence>MKQHSALLGLPDELRTYGLNVVAMDGWDTAQGFYRWTLPDGSKSYDNPPSGVIFHGTAGTRSIPVVRNRLRVWSKAGAWVGLDDGNGTLYSSKVIGKLNRPTIYLTSAGPARYSAGYGYRPVLGDMYNDIRPPLDAQGRDGLKAANRHTFNVENTHPNNGTPIDAGVFDHLVGLGVVLHRMFGWQERTLGHRSWTRRKPVDPWFTPGGLIGLQNRIQTELGSELMPTQQWHQMIDALFLGRPDEFTGEANYWKTLNPNSPEWADFWAAMVRVIS</sequence>
<name>A0A0F9SAY2_9ZZZZ</name>